<dbReference type="AlphaFoldDB" id="A0AAD9R5X0"/>
<keyword evidence="3" id="KW-1185">Reference proteome</keyword>
<evidence type="ECO:0000313" key="3">
    <source>
        <dbReference type="Proteomes" id="UP001249851"/>
    </source>
</evidence>
<organism evidence="2 3">
    <name type="scientific">Acropora cervicornis</name>
    <name type="common">Staghorn coral</name>
    <dbReference type="NCBI Taxonomy" id="6130"/>
    <lineage>
        <taxon>Eukaryota</taxon>
        <taxon>Metazoa</taxon>
        <taxon>Cnidaria</taxon>
        <taxon>Anthozoa</taxon>
        <taxon>Hexacorallia</taxon>
        <taxon>Scleractinia</taxon>
        <taxon>Astrocoeniina</taxon>
        <taxon>Acroporidae</taxon>
        <taxon>Acropora</taxon>
    </lineage>
</organism>
<feature type="coiled-coil region" evidence="1">
    <location>
        <begin position="148"/>
        <end position="282"/>
    </location>
</feature>
<dbReference type="EMBL" id="JARQWQ010000002">
    <property type="protein sequence ID" value="KAK2573428.1"/>
    <property type="molecule type" value="Genomic_DNA"/>
</dbReference>
<gene>
    <name evidence="2" type="ORF">P5673_001080</name>
</gene>
<accession>A0AAD9R5X0</accession>
<protein>
    <submittedName>
        <fullName evidence="2">Uncharacterized protein</fullName>
    </submittedName>
</protein>
<sequence>MACDNPSLTLLRMLDGKTSFKTQRVAHQKIICIGTELLNEVQHEMREDKEKAVRDAVAATEAKAAANLKHSLDELREKMNAEREQALEEARRSSLSFWSEKRSQFINTADVLHLQCGRCSDMQTEEQMAEIMYRCEVAEKKRARLAQEKFQQQKLAALQKAAQEAEKRKQEEIRDLTAKLTRKLRNEAALQREIAIGEALANARKNAEKRLRESIEKTKQDCEQKAAEELGRVMQIHENKCDELNQRINNLIIALQKGKDEKNKLEELFQEMKEDYKRFQDYTRGFHSDYLMK</sequence>
<keyword evidence="1" id="KW-0175">Coiled coil</keyword>
<reference evidence="2" key="2">
    <citation type="journal article" date="2023" name="Science">
        <title>Genomic signatures of disease resistance in endangered staghorn corals.</title>
        <authorList>
            <person name="Vollmer S.V."/>
            <person name="Selwyn J.D."/>
            <person name="Despard B.A."/>
            <person name="Roesel C.L."/>
        </authorList>
    </citation>
    <scope>NUCLEOTIDE SEQUENCE</scope>
    <source>
        <strain evidence="2">K2</strain>
    </source>
</reference>
<feature type="coiled-coil region" evidence="1">
    <location>
        <begin position="58"/>
        <end position="92"/>
    </location>
</feature>
<name>A0AAD9R5X0_ACRCE</name>
<proteinExistence type="predicted"/>
<reference evidence="2" key="1">
    <citation type="journal article" date="2023" name="G3 (Bethesda)">
        <title>Whole genome assembly and annotation of the endangered Caribbean coral Acropora cervicornis.</title>
        <authorList>
            <person name="Selwyn J.D."/>
            <person name="Vollmer S.V."/>
        </authorList>
    </citation>
    <scope>NUCLEOTIDE SEQUENCE</scope>
    <source>
        <strain evidence="2">K2</strain>
    </source>
</reference>
<evidence type="ECO:0000256" key="1">
    <source>
        <dbReference type="SAM" id="Coils"/>
    </source>
</evidence>
<dbReference type="Proteomes" id="UP001249851">
    <property type="component" value="Unassembled WGS sequence"/>
</dbReference>
<comment type="caution">
    <text evidence="2">The sequence shown here is derived from an EMBL/GenBank/DDBJ whole genome shotgun (WGS) entry which is preliminary data.</text>
</comment>
<evidence type="ECO:0000313" key="2">
    <source>
        <dbReference type="EMBL" id="KAK2573428.1"/>
    </source>
</evidence>